<gene>
    <name evidence="2" type="primary">Hypp7818</name>
    <name evidence="2" type="ORF">BLAG_LOCUS8867</name>
</gene>
<dbReference type="EMBL" id="OV696700">
    <property type="protein sequence ID" value="CAH1247080.1"/>
    <property type="molecule type" value="Genomic_DNA"/>
</dbReference>
<organism evidence="2 3">
    <name type="scientific">Branchiostoma lanceolatum</name>
    <name type="common">Common lancelet</name>
    <name type="synonym">Amphioxus lanceolatum</name>
    <dbReference type="NCBI Taxonomy" id="7740"/>
    <lineage>
        <taxon>Eukaryota</taxon>
        <taxon>Metazoa</taxon>
        <taxon>Chordata</taxon>
        <taxon>Cephalochordata</taxon>
        <taxon>Leptocardii</taxon>
        <taxon>Amphioxiformes</taxon>
        <taxon>Branchiostomatidae</taxon>
        <taxon>Branchiostoma</taxon>
    </lineage>
</organism>
<evidence type="ECO:0000313" key="2">
    <source>
        <dbReference type="EMBL" id="CAH1247080.1"/>
    </source>
</evidence>
<sequence>MGEDENLELKLWFDDVTRNKALSAVLVGSKIDLSDRGPSWVGHCDCVSTTRLQVCFTRTSASVIWASCTRGTHTNVSGVPKSYPEMEMEPETVRQIQLLVINFLIIAVLCLVCYVFFETFFF</sequence>
<protein>
    <submittedName>
        <fullName evidence="2">Hypp7818 protein</fullName>
    </submittedName>
</protein>
<dbReference type="Proteomes" id="UP000838412">
    <property type="component" value="Chromosome 15"/>
</dbReference>
<reference evidence="2" key="1">
    <citation type="submission" date="2022-01" db="EMBL/GenBank/DDBJ databases">
        <authorList>
            <person name="Braso-Vives M."/>
        </authorList>
    </citation>
    <scope>NUCLEOTIDE SEQUENCE</scope>
</reference>
<keyword evidence="3" id="KW-1185">Reference proteome</keyword>
<keyword evidence="1" id="KW-0472">Membrane</keyword>
<feature type="transmembrane region" description="Helical" evidence="1">
    <location>
        <begin position="96"/>
        <end position="117"/>
    </location>
</feature>
<dbReference type="AlphaFoldDB" id="A0A8J9Z3T7"/>
<name>A0A8J9Z3T7_BRALA</name>
<evidence type="ECO:0000256" key="1">
    <source>
        <dbReference type="SAM" id="Phobius"/>
    </source>
</evidence>
<keyword evidence="1" id="KW-1133">Transmembrane helix</keyword>
<proteinExistence type="predicted"/>
<accession>A0A8J9Z3T7</accession>
<keyword evidence="1" id="KW-0812">Transmembrane</keyword>
<evidence type="ECO:0000313" key="3">
    <source>
        <dbReference type="Proteomes" id="UP000838412"/>
    </source>
</evidence>